<evidence type="ECO:0000313" key="20">
    <source>
        <dbReference type="Proteomes" id="UP001153620"/>
    </source>
</evidence>
<evidence type="ECO:0000256" key="17">
    <source>
        <dbReference type="ARBA" id="ARBA00025540"/>
    </source>
</evidence>
<evidence type="ECO:0000256" key="14">
    <source>
        <dbReference type="ARBA" id="ARBA00023157"/>
    </source>
</evidence>
<name>A0A9N9RM78_9DIPT</name>
<keyword evidence="7 18" id="KW-0812">Transmembrane</keyword>
<evidence type="ECO:0000313" key="19">
    <source>
        <dbReference type="EMBL" id="CAG9799291.1"/>
    </source>
</evidence>
<keyword evidence="9" id="KW-0735">Signal-anchor</keyword>
<keyword evidence="8" id="KW-0630">Potassium</keyword>
<evidence type="ECO:0000256" key="18">
    <source>
        <dbReference type="SAM" id="Phobius"/>
    </source>
</evidence>
<keyword evidence="20" id="KW-1185">Reference proteome</keyword>
<dbReference type="Pfam" id="PF00287">
    <property type="entry name" value="Na_K-ATPase"/>
    <property type="match status" value="1"/>
</dbReference>
<evidence type="ECO:0000256" key="3">
    <source>
        <dbReference type="ARBA" id="ARBA00022448"/>
    </source>
</evidence>
<feature type="transmembrane region" description="Helical" evidence="18">
    <location>
        <begin position="46"/>
        <end position="68"/>
    </location>
</feature>
<keyword evidence="13 18" id="KW-0472">Membrane</keyword>
<keyword evidence="10 18" id="KW-1133">Transmembrane helix</keyword>
<keyword evidence="16" id="KW-0739">Sodium transport</keyword>
<dbReference type="PANTHER" id="PTHR11523:SF28">
    <property type="entry name" value="NA_K-ATPASE BETA SUBUNIT ISOFORM 4-RELATED"/>
    <property type="match status" value="1"/>
</dbReference>
<dbReference type="Gene3D" id="2.60.40.1660">
    <property type="entry name" value="Na, k-atpase alpha subunit"/>
    <property type="match status" value="1"/>
</dbReference>
<evidence type="ECO:0000256" key="7">
    <source>
        <dbReference type="ARBA" id="ARBA00022692"/>
    </source>
</evidence>
<keyword evidence="4" id="KW-1003">Cell membrane</keyword>
<evidence type="ECO:0000256" key="6">
    <source>
        <dbReference type="ARBA" id="ARBA00022607"/>
    </source>
</evidence>
<evidence type="ECO:0000256" key="11">
    <source>
        <dbReference type="ARBA" id="ARBA00023053"/>
    </source>
</evidence>
<comment type="function">
    <text evidence="17">This is the non-catalytic component of the active enzyme, which catalyzes the hydrolysis of ATP coupled with the exchange of Na(+) and K(+) ions across the plasma membrane. The beta subunit regulates, through assembly of alpha/beta heterodimers, the number of sodium pumps transported to the plasma membrane.</text>
</comment>
<evidence type="ECO:0008006" key="21">
    <source>
        <dbReference type="Google" id="ProtNLM"/>
    </source>
</evidence>
<evidence type="ECO:0000256" key="2">
    <source>
        <dbReference type="ARBA" id="ARBA00005876"/>
    </source>
</evidence>
<gene>
    <name evidence="19" type="ORF">CHIRRI_LOCUS2260</name>
</gene>
<dbReference type="GO" id="GO:0001671">
    <property type="term" value="F:ATPase activator activity"/>
    <property type="evidence" value="ECO:0007669"/>
    <property type="project" value="TreeGrafter"/>
</dbReference>
<proteinExistence type="inferred from homology"/>
<evidence type="ECO:0000256" key="15">
    <source>
        <dbReference type="ARBA" id="ARBA00023180"/>
    </source>
</evidence>
<dbReference type="GO" id="GO:0005890">
    <property type="term" value="C:sodium:potassium-exchanging ATPase complex"/>
    <property type="evidence" value="ECO:0007669"/>
    <property type="project" value="InterPro"/>
</dbReference>
<accession>A0A9N9RM78</accession>
<organism evidence="19 20">
    <name type="scientific">Chironomus riparius</name>
    <dbReference type="NCBI Taxonomy" id="315576"/>
    <lineage>
        <taxon>Eukaryota</taxon>
        <taxon>Metazoa</taxon>
        <taxon>Ecdysozoa</taxon>
        <taxon>Arthropoda</taxon>
        <taxon>Hexapoda</taxon>
        <taxon>Insecta</taxon>
        <taxon>Pterygota</taxon>
        <taxon>Neoptera</taxon>
        <taxon>Endopterygota</taxon>
        <taxon>Diptera</taxon>
        <taxon>Nematocera</taxon>
        <taxon>Chironomoidea</taxon>
        <taxon>Chironomidae</taxon>
        <taxon>Chironominae</taxon>
        <taxon>Chironomus</taxon>
    </lineage>
</organism>
<evidence type="ECO:0000256" key="16">
    <source>
        <dbReference type="ARBA" id="ARBA00023201"/>
    </source>
</evidence>
<reference evidence="19" key="1">
    <citation type="submission" date="2022-01" db="EMBL/GenBank/DDBJ databases">
        <authorList>
            <person name="King R."/>
        </authorList>
    </citation>
    <scope>NUCLEOTIDE SEQUENCE</scope>
</reference>
<dbReference type="GO" id="GO:0006883">
    <property type="term" value="P:intracellular sodium ion homeostasis"/>
    <property type="evidence" value="ECO:0007669"/>
    <property type="project" value="TreeGrafter"/>
</dbReference>
<dbReference type="GO" id="GO:0030007">
    <property type="term" value="P:intracellular potassium ion homeostasis"/>
    <property type="evidence" value="ECO:0007669"/>
    <property type="project" value="TreeGrafter"/>
</dbReference>
<dbReference type="EMBL" id="OU895877">
    <property type="protein sequence ID" value="CAG9799291.1"/>
    <property type="molecule type" value="Genomic_DNA"/>
</dbReference>
<sequence length="315" mass="36115">MADKSKPGDYFNRPEKLGAWVGFKQFLWNPETKQFMGRTSSSWAKILIFYIIFYVILSAFFVALFLIFTSTLKDGRPKYELKESLIGANPGLGFRPMPPESNVESTLVWYEKQNTDYWVEELDKFLKGFNPNDGISRIDCKKKKPEHGESCEINLNAFSPCTSERKFGYPEGRPCIFLKLNKIYNWLPEYYNKSSELNQGMPETLKSHIKSREGSKKDLNVVWVSCEGENPADIENLGNSISYYSLGSEQGFLGNYFPFMNSDGYLQPLVAVQFSSVKTGVLINIECKAWSKNIAHDRSDRRGSVHFELMVDEPK</sequence>
<dbReference type="Proteomes" id="UP001153620">
    <property type="component" value="Chromosome 1"/>
</dbReference>
<evidence type="ECO:0000256" key="1">
    <source>
        <dbReference type="ARBA" id="ARBA00004401"/>
    </source>
</evidence>
<evidence type="ECO:0000256" key="12">
    <source>
        <dbReference type="ARBA" id="ARBA00023065"/>
    </source>
</evidence>
<evidence type="ECO:0000256" key="5">
    <source>
        <dbReference type="ARBA" id="ARBA00022538"/>
    </source>
</evidence>
<dbReference type="PROSITE" id="PS00390">
    <property type="entry name" value="ATPASE_NA_K_BETA_1"/>
    <property type="match status" value="1"/>
</dbReference>
<dbReference type="AlphaFoldDB" id="A0A9N9RM78"/>
<evidence type="ECO:0000256" key="4">
    <source>
        <dbReference type="ARBA" id="ARBA00022475"/>
    </source>
</evidence>
<evidence type="ECO:0000256" key="8">
    <source>
        <dbReference type="ARBA" id="ARBA00022958"/>
    </source>
</evidence>
<comment type="similarity">
    <text evidence="2">Belongs to the X(+)/potassium ATPases subunit beta family.</text>
</comment>
<protein>
    <recommendedName>
        <fullName evidence="21">Sodium/potassium-transporting ATPase subunit beta-2</fullName>
    </recommendedName>
</protein>
<keyword evidence="11" id="KW-0915">Sodium</keyword>
<dbReference type="InterPro" id="IPR000402">
    <property type="entry name" value="Na/K_ATPase_sub_beta"/>
</dbReference>
<dbReference type="GO" id="GO:0036376">
    <property type="term" value="P:sodium ion export across plasma membrane"/>
    <property type="evidence" value="ECO:0007669"/>
    <property type="project" value="TreeGrafter"/>
</dbReference>
<keyword evidence="6" id="KW-0740">Sodium/potassium transport</keyword>
<evidence type="ECO:0000256" key="13">
    <source>
        <dbReference type="ARBA" id="ARBA00023136"/>
    </source>
</evidence>
<dbReference type="GO" id="GO:1990573">
    <property type="term" value="P:potassium ion import across plasma membrane"/>
    <property type="evidence" value="ECO:0007669"/>
    <property type="project" value="TreeGrafter"/>
</dbReference>
<comment type="subcellular location">
    <subcellularLocation>
        <location evidence="1">Cell membrane</location>
        <topology evidence="1">Single-pass type II membrane protein</topology>
    </subcellularLocation>
</comment>
<evidence type="ECO:0000256" key="9">
    <source>
        <dbReference type="ARBA" id="ARBA00022968"/>
    </source>
</evidence>
<keyword evidence="15" id="KW-0325">Glycoprotein</keyword>
<dbReference type="PANTHER" id="PTHR11523">
    <property type="entry name" value="SODIUM/POTASSIUM-DEPENDENT ATPASE BETA SUBUNIT"/>
    <property type="match status" value="1"/>
</dbReference>
<keyword evidence="12" id="KW-0406">Ion transport</keyword>
<dbReference type="FunFam" id="2.60.40.1660:FF:000004">
    <property type="entry name" value="sodium/potassium-transporting ATPase subunit beta-2"/>
    <property type="match status" value="1"/>
</dbReference>
<keyword evidence="3" id="KW-0813">Transport</keyword>
<dbReference type="InterPro" id="IPR038702">
    <property type="entry name" value="Na/K_ATPase_sub_beta_sf"/>
</dbReference>
<keyword evidence="14" id="KW-1015">Disulfide bond</keyword>
<evidence type="ECO:0000256" key="10">
    <source>
        <dbReference type="ARBA" id="ARBA00022989"/>
    </source>
</evidence>
<dbReference type="OrthoDB" id="5912413at2759"/>
<keyword evidence="5" id="KW-0633">Potassium transport</keyword>
<reference evidence="19" key="2">
    <citation type="submission" date="2022-10" db="EMBL/GenBank/DDBJ databases">
        <authorList>
            <consortium name="ENA_rothamsted_submissions"/>
            <consortium name="culmorum"/>
            <person name="King R."/>
        </authorList>
    </citation>
    <scope>NUCLEOTIDE SEQUENCE</scope>
</reference>